<name>A0ABW2BHC8_9HYPH</name>
<reference evidence="2" key="1">
    <citation type="journal article" date="2019" name="Int. J. Syst. Evol. Microbiol.">
        <title>The Global Catalogue of Microorganisms (GCM) 10K type strain sequencing project: providing services to taxonomists for standard genome sequencing and annotation.</title>
        <authorList>
            <consortium name="The Broad Institute Genomics Platform"/>
            <consortium name="The Broad Institute Genome Sequencing Center for Infectious Disease"/>
            <person name="Wu L."/>
            <person name="Ma J."/>
        </authorList>
    </citation>
    <scope>NUCLEOTIDE SEQUENCE [LARGE SCALE GENOMIC DNA]</scope>
    <source>
        <strain evidence="2">CCUG 48316</strain>
    </source>
</reference>
<sequence length="77" mass="8391">MTVFRPQTVGDWEKTGHRGLRIPRCPTCRASTWASWSQLQASADEDIVAVAQRLRCTSCGELPAGLPIVASTHPSVQ</sequence>
<dbReference type="Proteomes" id="UP001596292">
    <property type="component" value="Unassembled WGS sequence"/>
</dbReference>
<protein>
    <submittedName>
        <fullName evidence="1">Uncharacterized protein</fullName>
    </submittedName>
</protein>
<gene>
    <name evidence="1" type="ORF">ACFQE0_06490</name>
</gene>
<dbReference type="RefSeq" id="WP_378968157.1">
    <property type="nucleotide sequence ID" value="NZ_JBHSWN010000001.1"/>
</dbReference>
<evidence type="ECO:0000313" key="1">
    <source>
        <dbReference type="EMBL" id="MFC6789304.1"/>
    </source>
</evidence>
<keyword evidence="2" id="KW-1185">Reference proteome</keyword>
<organism evidence="1 2">
    <name type="scientific">Methylobacterium komagatae</name>
    <dbReference type="NCBI Taxonomy" id="374425"/>
    <lineage>
        <taxon>Bacteria</taxon>
        <taxon>Pseudomonadati</taxon>
        <taxon>Pseudomonadota</taxon>
        <taxon>Alphaproteobacteria</taxon>
        <taxon>Hyphomicrobiales</taxon>
        <taxon>Methylobacteriaceae</taxon>
        <taxon>Methylobacterium</taxon>
    </lineage>
</organism>
<comment type="caution">
    <text evidence="1">The sequence shown here is derived from an EMBL/GenBank/DDBJ whole genome shotgun (WGS) entry which is preliminary data.</text>
</comment>
<dbReference type="EMBL" id="JBHSWN010000001">
    <property type="protein sequence ID" value="MFC6789304.1"/>
    <property type="molecule type" value="Genomic_DNA"/>
</dbReference>
<accession>A0ABW2BHC8</accession>
<evidence type="ECO:0000313" key="2">
    <source>
        <dbReference type="Proteomes" id="UP001596292"/>
    </source>
</evidence>
<proteinExistence type="predicted"/>